<keyword evidence="2" id="KW-0238">DNA-binding</keyword>
<feature type="domain" description="HTH araC/xylS-type" evidence="4">
    <location>
        <begin position="256"/>
        <end position="353"/>
    </location>
</feature>
<dbReference type="GO" id="GO:0043565">
    <property type="term" value="F:sequence-specific DNA binding"/>
    <property type="evidence" value="ECO:0007669"/>
    <property type="project" value="InterPro"/>
</dbReference>
<evidence type="ECO:0000256" key="3">
    <source>
        <dbReference type="ARBA" id="ARBA00023163"/>
    </source>
</evidence>
<dbReference type="PRINTS" id="PR00032">
    <property type="entry name" value="HTHARAC"/>
</dbReference>
<sequence length="362" mass="42367">MFLLSSDSAKTTPAAGFESLPSPSFFSMANAYDMTGPVEILQLRHSPDKENNFFTLFENNISGVYYASFSPLEEVSDLIPPDHTSLQSMTYLHSHEYYEFMFLIDGEIYQNIEHFRHYYPAGGCCLVDPHVLHAEEYATACRVLFFKISQSFMQQILAFPRYFPSENNTAYHRLLDYIQSERHFTDFIPANGYEWIQHHIHNIFERMICELSAPSDNISLKLACYASQLMMELFDPVKFSNTPLTSEHQRNQNLFNRIRNYMLTSDRKITRADLEAYFNYSGDTLYKTIKNFTGLSIHDYSSYICMKKAADLLISSDENINDIAESVGFRNFTQFYREFKKFYHVTPREYRLAYASYRQKDS</sequence>
<name>A0A4Q1RGS5_9FIRM</name>
<dbReference type="Gene3D" id="1.10.10.60">
    <property type="entry name" value="Homeodomain-like"/>
    <property type="match status" value="1"/>
</dbReference>
<evidence type="ECO:0000259" key="4">
    <source>
        <dbReference type="PROSITE" id="PS01124"/>
    </source>
</evidence>
<dbReference type="SMART" id="SM00342">
    <property type="entry name" value="HTH_ARAC"/>
    <property type="match status" value="1"/>
</dbReference>
<organism evidence="5 6">
    <name type="scientific">Blautia faecicola</name>
    <dbReference type="NCBI Taxonomy" id="2509240"/>
    <lineage>
        <taxon>Bacteria</taxon>
        <taxon>Bacillati</taxon>
        <taxon>Bacillota</taxon>
        <taxon>Clostridia</taxon>
        <taxon>Lachnospirales</taxon>
        <taxon>Lachnospiraceae</taxon>
        <taxon>Blautia</taxon>
    </lineage>
</organism>
<dbReference type="InterPro" id="IPR020449">
    <property type="entry name" value="Tscrpt_reg_AraC-type_HTH"/>
</dbReference>
<dbReference type="PROSITE" id="PS01124">
    <property type="entry name" value="HTH_ARAC_FAMILY_2"/>
    <property type="match status" value="1"/>
</dbReference>
<dbReference type="PANTHER" id="PTHR43280:SF28">
    <property type="entry name" value="HTH-TYPE TRANSCRIPTIONAL ACTIVATOR RHAS"/>
    <property type="match status" value="1"/>
</dbReference>
<evidence type="ECO:0000256" key="1">
    <source>
        <dbReference type="ARBA" id="ARBA00023015"/>
    </source>
</evidence>
<evidence type="ECO:0000313" key="6">
    <source>
        <dbReference type="Proteomes" id="UP000290106"/>
    </source>
</evidence>
<dbReference type="SUPFAM" id="SSF51182">
    <property type="entry name" value="RmlC-like cupins"/>
    <property type="match status" value="1"/>
</dbReference>
<dbReference type="GO" id="GO:0003700">
    <property type="term" value="F:DNA-binding transcription factor activity"/>
    <property type="evidence" value="ECO:0007669"/>
    <property type="project" value="InterPro"/>
</dbReference>
<gene>
    <name evidence="5" type="ORF">ETP43_06155</name>
</gene>
<dbReference type="EMBL" id="SDKC01000001">
    <property type="protein sequence ID" value="RXS74844.1"/>
    <property type="molecule type" value="Genomic_DNA"/>
</dbReference>
<evidence type="ECO:0000313" key="5">
    <source>
        <dbReference type="EMBL" id="RXS74844.1"/>
    </source>
</evidence>
<dbReference type="Pfam" id="PF12833">
    <property type="entry name" value="HTH_18"/>
    <property type="match status" value="1"/>
</dbReference>
<dbReference type="AlphaFoldDB" id="A0A4Q1RGS5"/>
<protein>
    <submittedName>
        <fullName evidence="5">AraC family transcriptional regulator</fullName>
    </submittedName>
</protein>
<proteinExistence type="predicted"/>
<reference evidence="5 6" key="1">
    <citation type="submission" date="2019-01" db="EMBL/GenBank/DDBJ databases">
        <title>Blautia sp. nov. KGMB01111 isolated human feces.</title>
        <authorList>
            <person name="Park J.-E."/>
            <person name="Kim J.-S."/>
            <person name="Park S.-H."/>
        </authorList>
    </citation>
    <scope>NUCLEOTIDE SEQUENCE [LARGE SCALE GENOMIC DNA]</scope>
    <source>
        <strain evidence="5 6">KGMB01111</strain>
    </source>
</reference>
<dbReference type="PANTHER" id="PTHR43280">
    <property type="entry name" value="ARAC-FAMILY TRANSCRIPTIONAL REGULATOR"/>
    <property type="match status" value="1"/>
</dbReference>
<dbReference type="InterPro" id="IPR018060">
    <property type="entry name" value="HTH_AraC"/>
</dbReference>
<dbReference type="InterPro" id="IPR009057">
    <property type="entry name" value="Homeodomain-like_sf"/>
</dbReference>
<evidence type="ECO:0000256" key="2">
    <source>
        <dbReference type="ARBA" id="ARBA00023125"/>
    </source>
</evidence>
<dbReference type="InterPro" id="IPR011051">
    <property type="entry name" value="RmlC_Cupin_sf"/>
</dbReference>
<keyword evidence="3" id="KW-0804">Transcription</keyword>
<dbReference type="OrthoDB" id="2329780at2"/>
<accession>A0A4Q1RGS5</accession>
<keyword evidence="1" id="KW-0805">Transcription regulation</keyword>
<keyword evidence="6" id="KW-1185">Reference proteome</keyword>
<dbReference type="SUPFAM" id="SSF46689">
    <property type="entry name" value="Homeodomain-like"/>
    <property type="match status" value="1"/>
</dbReference>
<comment type="caution">
    <text evidence="5">The sequence shown here is derived from an EMBL/GenBank/DDBJ whole genome shotgun (WGS) entry which is preliminary data.</text>
</comment>
<dbReference type="Proteomes" id="UP000290106">
    <property type="component" value="Unassembled WGS sequence"/>
</dbReference>